<evidence type="ECO:0000313" key="14">
    <source>
        <dbReference type="EMBL" id="CBY42318.1"/>
    </source>
</evidence>
<dbReference type="InterPro" id="IPR044110">
    <property type="entry name" value="RING-HC_RNF146"/>
</dbReference>
<keyword evidence="7 10" id="KW-0863">Zinc-finger</keyword>
<dbReference type="Pfam" id="PF02825">
    <property type="entry name" value="WWE"/>
    <property type="match status" value="1"/>
</dbReference>
<keyword evidence="8 11" id="KW-0833">Ubl conjugation pathway</keyword>
<dbReference type="PANTHER" id="PTHR13417">
    <property type="entry name" value="E3 UBIQUITIN-PROTEIN LIGASE RNF146"/>
    <property type="match status" value="1"/>
</dbReference>
<evidence type="ECO:0000256" key="7">
    <source>
        <dbReference type="ARBA" id="ARBA00022771"/>
    </source>
</evidence>
<dbReference type="GO" id="GO:0008270">
    <property type="term" value="F:zinc ion binding"/>
    <property type="evidence" value="ECO:0007669"/>
    <property type="project" value="UniProtKB-UniRule"/>
</dbReference>
<dbReference type="InterPro" id="IPR013083">
    <property type="entry name" value="Znf_RING/FYVE/PHD"/>
</dbReference>
<dbReference type="PROSITE" id="PS50089">
    <property type="entry name" value="ZF_RING_2"/>
    <property type="match status" value="1"/>
</dbReference>
<evidence type="ECO:0000256" key="10">
    <source>
        <dbReference type="PROSITE-ProRule" id="PRU00175"/>
    </source>
</evidence>
<dbReference type="SUPFAM" id="SSF57850">
    <property type="entry name" value="RING/U-box"/>
    <property type="match status" value="1"/>
</dbReference>
<evidence type="ECO:0000259" key="13">
    <source>
        <dbReference type="PROSITE" id="PS50918"/>
    </source>
</evidence>
<evidence type="ECO:0000259" key="12">
    <source>
        <dbReference type="PROSITE" id="PS50089"/>
    </source>
</evidence>
<evidence type="ECO:0000256" key="8">
    <source>
        <dbReference type="ARBA" id="ARBA00022786"/>
    </source>
</evidence>
<dbReference type="GO" id="GO:0016055">
    <property type="term" value="P:Wnt signaling pathway"/>
    <property type="evidence" value="ECO:0007669"/>
    <property type="project" value="UniProtKB-KW"/>
</dbReference>
<evidence type="ECO:0000256" key="1">
    <source>
        <dbReference type="ARBA" id="ARBA00000900"/>
    </source>
</evidence>
<dbReference type="PANTHER" id="PTHR13417:SF2">
    <property type="entry name" value="E3 UBIQUITIN-PROTEIN LIGASE RNF146"/>
    <property type="match status" value="1"/>
</dbReference>
<evidence type="ECO:0000256" key="3">
    <source>
        <dbReference type="ARBA" id="ARBA00022490"/>
    </source>
</evidence>
<dbReference type="GO" id="GO:0005634">
    <property type="term" value="C:nucleus"/>
    <property type="evidence" value="ECO:0007669"/>
    <property type="project" value="TreeGrafter"/>
</dbReference>
<protein>
    <recommendedName>
        <fullName evidence="11">E3 ubiquitin-protein ligase</fullName>
        <ecNumber evidence="11">2.3.2.27</ecNumber>
    </recommendedName>
</protein>
<dbReference type="Pfam" id="PF00097">
    <property type="entry name" value="zf-C3HC4"/>
    <property type="match status" value="1"/>
</dbReference>
<keyword evidence="4 11" id="KW-0808">Transferase</keyword>
<evidence type="ECO:0000256" key="11">
    <source>
        <dbReference type="RuleBase" id="RU367115"/>
    </source>
</evidence>
<dbReference type="InterPro" id="IPR004170">
    <property type="entry name" value="WWE_dom"/>
</dbReference>
<dbReference type="Proteomes" id="UP000011014">
    <property type="component" value="Unassembled WGS sequence"/>
</dbReference>
<dbReference type="SUPFAM" id="SSF117839">
    <property type="entry name" value="WWE domain"/>
    <property type="match status" value="1"/>
</dbReference>
<organism evidence="14">
    <name type="scientific">Oikopleura dioica</name>
    <name type="common">Tunicate</name>
    <dbReference type="NCBI Taxonomy" id="34765"/>
    <lineage>
        <taxon>Eukaryota</taxon>
        <taxon>Metazoa</taxon>
        <taxon>Chordata</taxon>
        <taxon>Tunicata</taxon>
        <taxon>Appendicularia</taxon>
        <taxon>Copelata</taxon>
        <taxon>Oikopleuridae</taxon>
        <taxon>Oikopleura</taxon>
    </lineage>
</organism>
<dbReference type="GO" id="GO:0051865">
    <property type="term" value="P:protein autoubiquitination"/>
    <property type="evidence" value="ECO:0007669"/>
    <property type="project" value="UniProtKB-UniRule"/>
</dbReference>
<dbReference type="EC" id="2.3.2.27" evidence="11"/>
<dbReference type="SMART" id="SM00184">
    <property type="entry name" value="RING"/>
    <property type="match status" value="1"/>
</dbReference>
<dbReference type="GO" id="GO:0006511">
    <property type="term" value="P:ubiquitin-dependent protein catabolic process"/>
    <property type="evidence" value="ECO:0007669"/>
    <property type="project" value="UniProtKB-UniRule"/>
</dbReference>
<evidence type="ECO:0000256" key="5">
    <source>
        <dbReference type="ARBA" id="ARBA00022687"/>
    </source>
</evidence>
<keyword evidence="9 11" id="KW-0862">Zinc</keyword>
<evidence type="ECO:0000256" key="4">
    <source>
        <dbReference type="ARBA" id="ARBA00022679"/>
    </source>
</evidence>
<keyword evidence="5" id="KW-0879">Wnt signaling pathway</keyword>
<accession>E4Z3P0</accession>
<dbReference type="InterPro" id="IPR017907">
    <property type="entry name" value="Znf_RING_CS"/>
</dbReference>
<dbReference type="EMBL" id="FN657041">
    <property type="protein sequence ID" value="CBY42318.1"/>
    <property type="molecule type" value="Genomic_DNA"/>
</dbReference>
<evidence type="ECO:0000256" key="2">
    <source>
        <dbReference type="ARBA" id="ARBA00004514"/>
    </source>
</evidence>
<dbReference type="InterPro" id="IPR033509">
    <property type="entry name" value="RNF146"/>
</dbReference>
<dbReference type="UniPathway" id="UPA00143"/>
<comment type="pathway">
    <text evidence="11">Protein modification; protein ubiquitination.</text>
</comment>
<dbReference type="PROSITE" id="PS00518">
    <property type="entry name" value="ZF_RING_1"/>
    <property type="match status" value="1"/>
</dbReference>
<dbReference type="GO" id="GO:0061630">
    <property type="term" value="F:ubiquitin protein ligase activity"/>
    <property type="evidence" value="ECO:0007669"/>
    <property type="project" value="UniProtKB-UniRule"/>
</dbReference>
<dbReference type="GO" id="GO:0005829">
    <property type="term" value="C:cytosol"/>
    <property type="evidence" value="ECO:0007669"/>
    <property type="project" value="UniProtKB-SubCell"/>
</dbReference>
<dbReference type="Gene3D" id="3.30.40.10">
    <property type="entry name" value="Zinc/RING finger domain, C3HC4 (zinc finger)"/>
    <property type="match status" value="1"/>
</dbReference>
<gene>
    <name evidence="14" type="ORF">GSOID_T00025999001</name>
</gene>
<dbReference type="InterPro" id="IPR037197">
    <property type="entry name" value="WWE_dom_sf"/>
</dbReference>
<comment type="subcellular location">
    <subcellularLocation>
        <location evidence="2 11">Cytoplasm</location>
        <location evidence="2 11">Cytosol</location>
    </subcellularLocation>
</comment>
<evidence type="ECO:0000256" key="9">
    <source>
        <dbReference type="ARBA" id="ARBA00022833"/>
    </source>
</evidence>
<comment type="domain">
    <text evidence="11">The WWE domain mediates non-covalent poly(ADP-ribose)-binding.</text>
</comment>
<dbReference type="InterPro" id="IPR001841">
    <property type="entry name" value="Znf_RING"/>
</dbReference>
<dbReference type="InterPro" id="IPR018123">
    <property type="entry name" value="WWE-dom_subgr"/>
</dbReference>
<name>E4Z3P0_OIKDI</name>
<dbReference type="AlphaFoldDB" id="E4Z3P0"/>
<dbReference type="PROSITE" id="PS50918">
    <property type="entry name" value="WWE"/>
    <property type="match status" value="1"/>
</dbReference>
<dbReference type="CDD" id="cd16546">
    <property type="entry name" value="RING-HC_RNF146"/>
    <property type="match status" value="1"/>
</dbReference>
<comment type="catalytic activity">
    <reaction evidence="1 11">
        <text>S-ubiquitinyl-[E2 ubiquitin-conjugating enzyme]-L-cysteine + [acceptor protein]-L-lysine = [E2 ubiquitin-conjugating enzyme]-L-cysteine + N(6)-ubiquitinyl-[acceptor protein]-L-lysine.</text>
        <dbReference type="EC" id="2.3.2.27"/>
    </reaction>
</comment>
<dbReference type="SMART" id="SM00678">
    <property type="entry name" value="WWE"/>
    <property type="match status" value="1"/>
</dbReference>
<keyword evidence="3 11" id="KW-0963">Cytoplasm</keyword>
<dbReference type="Gene3D" id="3.30.720.50">
    <property type="match status" value="1"/>
</dbReference>
<proteinExistence type="predicted"/>
<sequence>MSDQSCPICLEDLLLPLTLPCSHKFCYLCIKGVALSPSGPTCPLCRQVFSNSLIIKPPAIPDVAAGDENKPRWYYEGRNGWWEYDERTSEIVEKAFVETKNKATVSISGNTYEIDFKTKRQYQPNRGTRRRKVTRASRAELGDDRLGIAGVPQPREDPVIDLTDRINRLGR</sequence>
<evidence type="ECO:0000256" key="6">
    <source>
        <dbReference type="ARBA" id="ARBA00022723"/>
    </source>
</evidence>
<dbReference type="InterPro" id="IPR018957">
    <property type="entry name" value="Znf_C3HC4_RING-type"/>
</dbReference>
<keyword evidence="6 11" id="KW-0479">Metal-binding</keyword>
<dbReference type="GO" id="GO:0072572">
    <property type="term" value="F:poly-ADP-D-ribose binding"/>
    <property type="evidence" value="ECO:0007669"/>
    <property type="project" value="UniProtKB-UniRule"/>
</dbReference>
<comment type="PTM">
    <text evidence="11">Ubiquitinated; autoubiquitinated.</text>
</comment>
<reference evidence="14" key="1">
    <citation type="journal article" date="2010" name="Science">
        <title>Plasticity of animal genome architecture unmasked by rapid evolution of a pelagic tunicate.</title>
        <authorList>
            <person name="Denoeud F."/>
            <person name="Henriet S."/>
            <person name="Mungpakdee S."/>
            <person name="Aury J.M."/>
            <person name="Da Silva C."/>
            <person name="Brinkmann H."/>
            <person name="Mikhaleva J."/>
            <person name="Olsen L.C."/>
            <person name="Jubin C."/>
            <person name="Canestro C."/>
            <person name="Bouquet J.M."/>
            <person name="Danks G."/>
            <person name="Poulain J."/>
            <person name="Campsteijn C."/>
            <person name="Adamski M."/>
            <person name="Cross I."/>
            <person name="Yadetie F."/>
            <person name="Muffato M."/>
            <person name="Louis A."/>
            <person name="Butcher S."/>
            <person name="Tsagkogeorga G."/>
            <person name="Konrad A."/>
            <person name="Singh S."/>
            <person name="Jensen M.F."/>
            <person name="Cong E.H."/>
            <person name="Eikeseth-Otteraa H."/>
            <person name="Noel B."/>
            <person name="Anthouard V."/>
            <person name="Porcel B.M."/>
            <person name="Kachouri-Lafond R."/>
            <person name="Nishino A."/>
            <person name="Ugolini M."/>
            <person name="Chourrout P."/>
            <person name="Nishida H."/>
            <person name="Aasland R."/>
            <person name="Huzurbazar S."/>
            <person name="Westhof E."/>
            <person name="Delsuc F."/>
            <person name="Lehrach H."/>
            <person name="Reinhardt R."/>
            <person name="Weissenbach J."/>
            <person name="Roy S.W."/>
            <person name="Artiguenave F."/>
            <person name="Postlethwait J.H."/>
            <person name="Manak J.R."/>
            <person name="Thompson E.M."/>
            <person name="Jaillon O."/>
            <person name="Du Pasquier L."/>
            <person name="Boudinot P."/>
            <person name="Liberles D.A."/>
            <person name="Volff J.N."/>
            <person name="Philippe H."/>
            <person name="Lenhard B."/>
            <person name="Roest Crollius H."/>
            <person name="Wincker P."/>
            <person name="Chourrout D."/>
        </authorList>
    </citation>
    <scope>NUCLEOTIDE SEQUENCE [LARGE SCALE GENOMIC DNA]</scope>
</reference>
<comment type="function">
    <text evidence="11">E3 ubiquitin-protein ligase that specifically binds poly-ADP-ribosylated proteins and mediates their ubiquitination and subsequent degradation.</text>
</comment>
<feature type="domain" description="RING-type" evidence="12">
    <location>
        <begin position="6"/>
        <end position="46"/>
    </location>
</feature>
<feature type="domain" description="WWE" evidence="13">
    <location>
        <begin position="59"/>
        <end position="135"/>
    </location>
</feature>